<protein>
    <submittedName>
        <fullName evidence="1">DUF2804 domain-containing protein</fullName>
    </submittedName>
</protein>
<sequence>MKTVTKGKNCRAAPEAEHANFHACIKIRTPVADLGGTLLSHRFRAACRRAFAKRGKYGYYSVFTFVKRRVIIVKEVKGLSPLTAEGIMQTLLTEGDLLDNNGKLIQAGYSTYLAKKYDRSRINASKFRIKEWDYYAITDGEVFLCLTIADIGYISMASVSLVDTHSRAFKTQSAIGLLPLGKTGFPSTYERGDVSLRVGGKKLSFVNDGIYRRLYCEYPKFRDGKTLVADITLSQPQAENMVIATPFKENDKAFYYNAKLNCMTASGYFELGGARRDFDPAKSLAVLDWGRGVWTYENTWYWSSLSAYVDGEKFGFNLGYGFGDTSAASENMLFYKGKMHKLGRVEFHIPSLPGGESDFEGEWKMTDD</sequence>
<evidence type="ECO:0000313" key="2">
    <source>
        <dbReference type="Proteomes" id="UP000823928"/>
    </source>
</evidence>
<gene>
    <name evidence="1" type="ORF">IAC10_01845</name>
</gene>
<comment type="caution">
    <text evidence="1">The sequence shown here is derived from an EMBL/GenBank/DDBJ whole genome shotgun (WGS) entry which is preliminary data.</text>
</comment>
<dbReference type="Pfam" id="PF10974">
    <property type="entry name" value="DUF2804"/>
    <property type="match status" value="1"/>
</dbReference>
<dbReference type="InterPro" id="IPR021243">
    <property type="entry name" value="DUF2804"/>
</dbReference>
<proteinExistence type="predicted"/>
<dbReference type="PANTHER" id="PTHR35868">
    <property type="entry name" value="DUF2804 DOMAIN-CONTAINING PROTEIN-RELATED"/>
    <property type="match status" value="1"/>
</dbReference>
<dbReference type="AlphaFoldDB" id="A0A9D1EXV3"/>
<dbReference type="Proteomes" id="UP000823928">
    <property type="component" value="Unassembled WGS sequence"/>
</dbReference>
<reference evidence="1" key="1">
    <citation type="submission" date="2020-10" db="EMBL/GenBank/DDBJ databases">
        <authorList>
            <person name="Gilroy R."/>
        </authorList>
    </citation>
    <scope>NUCLEOTIDE SEQUENCE</scope>
    <source>
        <strain evidence="1">6276</strain>
    </source>
</reference>
<name>A0A9D1EXV3_9BACT</name>
<dbReference type="PANTHER" id="PTHR35868:SF3">
    <property type="entry name" value="DUF2804 DOMAIN-CONTAINING PROTEIN"/>
    <property type="match status" value="1"/>
</dbReference>
<organism evidence="1 2">
    <name type="scientific">Candidatus Scatousia excrementigallinarum</name>
    <dbReference type="NCBI Taxonomy" id="2840935"/>
    <lineage>
        <taxon>Bacteria</taxon>
        <taxon>Candidatus Scatousia</taxon>
    </lineage>
</organism>
<accession>A0A9D1EXV3</accession>
<evidence type="ECO:0000313" key="1">
    <source>
        <dbReference type="EMBL" id="HIS35362.1"/>
    </source>
</evidence>
<feature type="non-terminal residue" evidence="1">
    <location>
        <position position="368"/>
    </location>
</feature>
<dbReference type="EMBL" id="DVIU01000038">
    <property type="protein sequence ID" value="HIS35362.1"/>
    <property type="molecule type" value="Genomic_DNA"/>
</dbReference>
<reference evidence="1" key="2">
    <citation type="journal article" date="2021" name="PeerJ">
        <title>Extensive microbial diversity within the chicken gut microbiome revealed by metagenomics and culture.</title>
        <authorList>
            <person name="Gilroy R."/>
            <person name="Ravi A."/>
            <person name="Getino M."/>
            <person name="Pursley I."/>
            <person name="Horton D.L."/>
            <person name="Alikhan N.F."/>
            <person name="Baker D."/>
            <person name="Gharbi K."/>
            <person name="Hall N."/>
            <person name="Watson M."/>
            <person name="Adriaenssens E.M."/>
            <person name="Foster-Nyarko E."/>
            <person name="Jarju S."/>
            <person name="Secka A."/>
            <person name="Antonio M."/>
            <person name="Oren A."/>
            <person name="Chaudhuri R.R."/>
            <person name="La Ragione R."/>
            <person name="Hildebrand F."/>
            <person name="Pallen M.J."/>
        </authorList>
    </citation>
    <scope>NUCLEOTIDE SEQUENCE</scope>
    <source>
        <strain evidence="1">6276</strain>
    </source>
</reference>